<dbReference type="InterPro" id="IPR027417">
    <property type="entry name" value="P-loop_NTPase"/>
</dbReference>
<evidence type="ECO:0000313" key="2">
    <source>
        <dbReference type="EMBL" id="CAN94662.1"/>
    </source>
</evidence>
<dbReference type="InterPro" id="IPR009003">
    <property type="entry name" value="Peptidase_S1_PA"/>
</dbReference>
<dbReference type="EMBL" id="AM746676">
    <property type="protein sequence ID" value="CAN94662.1"/>
    <property type="molecule type" value="Genomic_DNA"/>
</dbReference>
<protein>
    <recommendedName>
        <fullName evidence="1">Novel STAND NTPase 1 domain-containing protein</fullName>
    </recommendedName>
</protein>
<dbReference type="eggNOG" id="COG0265">
    <property type="taxonomic scope" value="Bacteria"/>
</dbReference>
<proteinExistence type="predicted"/>
<dbReference type="Gene3D" id="2.130.10.10">
    <property type="entry name" value="YVTN repeat-like/Quinoprotein amine dehydrogenase"/>
    <property type="match status" value="1"/>
</dbReference>
<dbReference type="SUPFAM" id="SSF50969">
    <property type="entry name" value="YVTN repeat-like/Quinoprotein amine dehydrogenase"/>
    <property type="match status" value="2"/>
</dbReference>
<accession>A9F8J5</accession>
<sequence length="1594" mass="173486">MITFRDSIARVELPDGRRGTGFLVGPGLVLTALHVVADRSHDPLHFYPGPIALCFRSRRTNAQPVVRRWSREDDWVLLSFTPAAGDPDPLPFSPLDVGWVEGNDPVAWRGYGFPDTMPTDGKDCAGHVRSGDGRIGETRVIQLYSFEAAGGLGEPVSGYSGGPVMVDGVVVGLLRSTEGYQLWPDGPVRSEAGTLYACPIEAVLDRAHDVLPPPRSGDGLPPLPIQRFALPEQPFRYLSYYDRAHARVYFGRTREIQALYALLTAADTEPVVLVYGQAGVGKSSFLAAGLGPRLEEASVVRYCRRGRALVETLRAELGSGQTAREAWVSLERGAGKPLVLVLDQVEEALVRGDGRAELDALLCEVAGIFGVAGGQRPRGRLVLGMRKEWAPEVRHALFHYGIPYWPFLLAAMDRKGILEVVHGLESAADLRAAYGLTVGEGVGEAIASELRRDADAPIAPTLQVLLMQMWKEAKAKPGGGDHPVWSAELFEEIKKSGFHLQDFVRNKLGNLAKMGFAREVENGLVHDLLLEHTTEAMTSAERAWASLESLYGDRRERVGALLVALKEEPRLLVDGGGDVATGQRATRLVHDALAPVVRREFRTSDRIGQQARRRLEYRAIDWADGKDGRTLDTDDLEIVKEGLAAMRELLPDEKRLLQASEEWRAAEGHYRWAAESERRRRLWGTAAAGVVGLMLVGGVAKLGYDRYQAEQQQRWNVQIAAAEAIYQRAQESAGFTALHLVTRAASEAPEDNPRLDTYIARAVHVAAEAPVAVTHLQDVQDVDVPRIRAQVDAWRVAVRERAWGPLIRAQVDAGQTAVLGVTERRYLVAWKLPEGRLLASPADRFPLYGYTSGDTSEPSHVRDASPAFSNDGSRALAVVERAGVPHIIGWTVDDAKLLFDIPYEGVSSPRFSPTGLSLIDAGLRCRHILWPEPATEDGCKPSEESEIVEMSASPARGWGLAVRRTDDTLKTSRLELVHLDDAERRLADLGPFHDDFRAGLTAASSPNGRFLGLIEQRDKRLSVIDVAASTPARVVQVNARGDRHIHGVTDNGELVLTSPETTIAISLVRARDPSARVWWSGASNSELAATAQGIVVNSMHRIGVWDSTSLQRLDERSLDRFGDLLSTSVSATGRIVTVTKDREVLTWTLSPVPYEAPVRLSVPGALEAAAFLPGRETLLAVSDDGLLHRCSLHGPCDRRGRLSVPPTSRRLFAPPTSTRPEGDPKTIVRLRVAEDGRAATVHCVPAASSAFVDACRIELWGADLGEAEAHHDFQTDSIWNIELGTDGNSASVVFVPDDAFKFVPDDASIFGLRDAFRRINRRSPSTLVRLTSGGDVQTKDLASDRLRSTADGHALFEMLGERVDISPSPIVASGSASRVQLTSTPDAPASLLVDLLAEAVRVEVHPDRVTAALAGGAHLELPTIESGAPRKLGSYGLHALKGGTAAVENTWPAGRQRQVLAVSPEARWIFALSPGDRKAAIFETATGLPLTEDLEFPSPVLAATFAGNEAQRHLVTVSADGMLRFWYVASKRVGRPAWLQHLAEGISGKRLDENDRLTPLSRDDASRARAQLIAALKEAAPGDPAAAWLLRRFE</sequence>
<keyword evidence="3" id="KW-1185">Reference proteome</keyword>
<dbReference type="Pfam" id="PF20703">
    <property type="entry name" value="nSTAND1"/>
    <property type="match status" value="1"/>
</dbReference>
<dbReference type="eggNOG" id="COG4995">
    <property type="taxonomic scope" value="Bacteria"/>
</dbReference>
<dbReference type="RefSeq" id="WP_012237131.1">
    <property type="nucleotide sequence ID" value="NC_010162.1"/>
</dbReference>
<feature type="domain" description="Novel STAND NTPase 1" evidence="1">
    <location>
        <begin position="234"/>
        <end position="625"/>
    </location>
</feature>
<dbReference type="Pfam" id="PF13365">
    <property type="entry name" value="Trypsin_2"/>
    <property type="match status" value="1"/>
</dbReference>
<dbReference type="STRING" id="448385.sce4499"/>
<dbReference type="HOGENOM" id="CLU_244551_0_0_7"/>
<evidence type="ECO:0000259" key="1">
    <source>
        <dbReference type="Pfam" id="PF20703"/>
    </source>
</evidence>
<organism evidence="2 3">
    <name type="scientific">Sorangium cellulosum (strain So ce56)</name>
    <name type="common">Polyangium cellulosum (strain So ce56)</name>
    <dbReference type="NCBI Taxonomy" id="448385"/>
    <lineage>
        <taxon>Bacteria</taxon>
        <taxon>Pseudomonadati</taxon>
        <taxon>Myxococcota</taxon>
        <taxon>Polyangia</taxon>
        <taxon>Polyangiales</taxon>
        <taxon>Polyangiaceae</taxon>
        <taxon>Sorangium</taxon>
    </lineage>
</organism>
<dbReference type="InterPro" id="IPR011044">
    <property type="entry name" value="Quino_amine_DH_bsu"/>
</dbReference>
<evidence type="ECO:0000313" key="3">
    <source>
        <dbReference type="Proteomes" id="UP000002139"/>
    </source>
</evidence>
<name>A9F8J5_SORC5</name>
<dbReference type="SUPFAM" id="SSF52540">
    <property type="entry name" value="P-loop containing nucleoside triphosphate hydrolases"/>
    <property type="match status" value="1"/>
</dbReference>
<dbReference type="InterPro" id="IPR049052">
    <property type="entry name" value="nSTAND1"/>
</dbReference>
<dbReference type="KEGG" id="scl:sce4499"/>
<dbReference type="InterPro" id="IPR015943">
    <property type="entry name" value="WD40/YVTN_repeat-like_dom_sf"/>
</dbReference>
<reference evidence="2 3" key="1">
    <citation type="journal article" date="2007" name="Nat. Biotechnol.">
        <title>Complete genome sequence of the myxobacterium Sorangium cellulosum.</title>
        <authorList>
            <person name="Schneiker S."/>
            <person name="Perlova O."/>
            <person name="Kaiser O."/>
            <person name="Gerth K."/>
            <person name="Alici A."/>
            <person name="Altmeyer M.O."/>
            <person name="Bartels D."/>
            <person name="Bekel T."/>
            <person name="Beyer S."/>
            <person name="Bode E."/>
            <person name="Bode H.B."/>
            <person name="Bolten C.J."/>
            <person name="Choudhuri J.V."/>
            <person name="Doss S."/>
            <person name="Elnakady Y.A."/>
            <person name="Frank B."/>
            <person name="Gaigalat L."/>
            <person name="Goesmann A."/>
            <person name="Groeger C."/>
            <person name="Gross F."/>
            <person name="Jelsbak L."/>
            <person name="Jelsbak L."/>
            <person name="Kalinowski J."/>
            <person name="Kegler C."/>
            <person name="Knauber T."/>
            <person name="Konietzny S."/>
            <person name="Kopp M."/>
            <person name="Krause L."/>
            <person name="Krug D."/>
            <person name="Linke B."/>
            <person name="Mahmud T."/>
            <person name="Martinez-Arias R."/>
            <person name="McHardy A.C."/>
            <person name="Merai M."/>
            <person name="Meyer F."/>
            <person name="Mormann S."/>
            <person name="Munoz-Dorado J."/>
            <person name="Perez J."/>
            <person name="Pradella S."/>
            <person name="Rachid S."/>
            <person name="Raddatz G."/>
            <person name="Rosenau F."/>
            <person name="Rueckert C."/>
            <person name="Sasse F."/>
            <person name="Scharfe M."/>
            <person name="Schuster S.C."/>
            <person name="Suen G."/>
            <person name="Treuner-Lange A."/>
            <person name="Velicer G.J."/>
            <person name="Vorholter F.-J."/>
            <person name="Weissman K.J."/>
            <person name="Welch R.D."/>
            <person name="Wenzel S.C."/>
            <person name="Whitworth D.E."/>
            <person name="Wilhelm S."/>
            <person name="Wittmann C."/>
            <person name="Bloecker H."/>
            <person name="Puehler A."/>
            <person name="Mueller R."/>
        </authorList>
    </citation>
    <scope>NUCLEOTIDE SEQUENCE [LARGE SCALE GENOMIC DNA]</scope>
    <source>
        <strain evidence="3">So ce56</strain>
    </source>
</reference>
<gene>
    <name evidence="2" type="ordered locus">sce4499</name>
</gene>
<dbReference type="SUPFAM" id="SSF50494">
    <property type="entry name" value="Trypsin-like serine proteases"/>
    <property type="match status" value="1"/>
</dbReference>
<dbReference type="Proteomes" id="UP000002139">
    <property type="component" value="Chromosome"/>
</dbReference>